<feature type="chain" id="PRO_5027097898" evidence="1">
    <location>
        <begin position="26"/>
        <end position="79"/>
    </location>
</feature>
<proteinExistence type="predicted"/>
<evidence type="ECO:0000256" key="1">
    <source>
        <dbReference type="SAM" id="SignalP"/>
    </source>
</evidence>
<organism evidence="2">
    <name type="scientific">Rhipicephalus microplus</name>
    <name type="common">Cattle tick</name>
    <name type="synonym">Boophilus microplus</name>
    <dbReference type="NCBI Taxonomy" id="6941"/>
    <lineage>
        <taxon>Eukaryota</taxon>
        <taxon>Metazoa</taxon>
        <taxon>Ecdysozoa</taxon>
        <taxon>Arthropoda</taxon>
        <taxon>Chelicerata</taxon>
        <taxon>Arachnida</taxon>
        <taxon>Acari</taxon>
        <taxon>Parasitiformes</taxon>
        <taxon>Ixodida</taxon>
        <taxon>Ixodoidea</taxon>
        <taxon>Ixodidae</taxon>
        <taxon>Rhipicephalinae</taxon>
        <taxon>Rhipicephalus</taxon>
        <taxon>Boophilus</taxon>
    </lineage>
</organism>
<sequence>MFCFFFFFFCHSLLFYCLFLPKVFSSRLVSTSTLCLCVNKPIALVLLSLKKVQFSIKSSQYFFFQFSRTIAEVLHDCCH</sequence>
<dbReference type="EMBL" id="GHWJ01010540">
    <property type="protein sequence ID" value="NOV43277.1"/>
    <property type="molecule type" value="Transcribed_RNA"/>
</dbReference>
<keyword evidence="1" id="KW-0732">Signal</keyword>
<evidence type="ECO:0000313" key="2">
    <source>
        <dbReference type="EMBL" id="NOV43277.1"/>
    </source>
</evidence>
<feature type="signal peptide" evidence="1">
    <location>
        <begin position="1"/>
        <end position="25"/>
    </location>
</feature>
<name>A0A6M2DEB1_RHIMP</name>
<reference evidence="2" key="1">
    <citation type="submission" date="2019-09" db="EMBL/GenBank/DDBJ databases">
        <title>Organ-specific transcriptomic study of the physiology of the cattle tick, Rhipicephalus microplus.</title>
        <authorList>
            <person name="Tirloni L."/>
            <person name="Braz G."/>
            <person name="Gandara A.C.P."/>
            <person name="Sabadin G.A."/>
            <person name="da Silva R.M."/>
            <person name="Guizzo M.G."/>
            <person name="Machado J.A."/>
            <person name="Costa E.P."/>
            <person name="Gomes H.F."/>
            <person name="Moraes J."/>
            <person name="Mota M.B.S."/>
            <person name="Mesquita R.D."/>
            <person name="Alvarenga P.H."/>
            <person name="Alves F."/>
            <person name="Seixas A."/>
            <person name="da Fonseca R.N."/>
            <person name="Fogaca A."/>
            <person name="Logullo C."/>
            <person name="Tanaka A."/>
            <person name="Daffre S."/>
            <person name="Termignoni C."/>
            <person name="Vaz I.S.Jr."/>
            <person name="Oliveira P.L."/>
            <person name="Ribeiro J.M."/>
        </authorList>
    </citation>
    <scope>NUCLEOTIDE SEQUENCE</scope>
    <source>
        <strain evidence="2">Porto Alegre</strain>
    </source>
</reference>
<accession>A0A6M2DEB1</accession>
<dbReference type="AlphaFoldDB" id="A0A6M2DEB1"/>
<protein>
    <submittedName>
        <fullName evidence="2">Putative secreted protein</fullName>
    </submittedName>
</protein>